<dbReference type="InterPro" id="IPR036875">
    <property type="entry name" value="Znf_CCHC_sf"/>
</dbReference>
<keyword evidence="1" id="KW-0479">Metal-binding</keyword>
<dbReference type="Proteomes" id="UP001457282">
    <property type="component" value="Unassembled WGS sequence"/>
</dbReference>
<dbReference type="SUPFAM" id="SSF57756">
    <property type="entry name" value="Retrovirus zinc finger-like domains"/>
    <property type="match status" value="1"/>
</dbReference>
<gene>
    <name evidence="4" type="ORF">M0R45_029113</name>
</gene>
<evidence type="ECO:0000256" key="1">
    <source>
        <dbReference type="PROSITE-ProRule" id="PRU00047"/>
    </source>
</evidence>
<reference evidence="4 5" key="1">
    <citation type="journal article" date="2023" name="G3 (Bethesda)">
        <title>A chromosome-length genome assembly and annotation of blackberry (Rubus argutus, cv. 'Hillquist').</title>
        <authorList>
            <person name="Bruna T."/>
            <person name="Aryal R."/>
            <person name="Dudchenko O."/>
            <person name="Sargent D.J."/>
            <person name="Mead D."/>
            <person name="Buti M."/>
            <person name="Cavallini A."/>
            <person name="Hytonen T."/>
            <person name="Andres J."/>
            <person name="Pham M."/>
            <person name="Weisz D."/>
            <person name="Mascagni F."/>
            <person name="Usai G."/>
            <person name="Natali L."/>
            <person name="Bassil N."/>
            <person name="Fernandez G.E."/>
            <person name="Lomsadze A."/>
            <person name="Armour M."/>
            <person name="Olukolu B."/>
            <person name="Poorten T."/>
            <person name="Britton C."/>
            <person name="Davik J."/>
            <person name="Ashrafi H."/>
            <person name="Aiden E.L."/>
            <person name="Borodovsky M."/>
            <person name="Worthington M."/>
        </authorList>
    </citation>
    <scope>NUCLEOTIDE SEQUENCE [LARGE SCALE GENOMIC DNA]</scope>
    <source>
        <strain evidence="4">PI 553951</strain>
    </source>
</reference>
<feature type="domain" description="CCHC-type" evidence="3">
    <location>
        <begin position="94"/>
        <end position="108"/>
    </location>
</feature>
<protein>
    <recommendedName>
        <fullName evidence="3">CCHC-type domain-containing protein</fullName>
    </recommendedName>
</protein>
<keyword evidence="1" id="KW-0863">Zinc-finger</keyword>
<sequence>MRNNNSRPTGAKAIPLPEANAARGPNPRFENRDKGQSSRQSRNSRKSRRTKRGLDSRPNRGPLAPRQPRQPRERNNNRASRPQARDNAPKPNLCYRCGGTDHWQRTCRASAQQVQSYHYGNKPETNMVEINPNATLEAADFAAEMDLD</sequence>
<dbReference type="SMART" id="SM00343">
    <property type="entry name" value="ZnF_C2HC"/>
    <property type="match status" value="1"/>
</dbReference>
<evidence type="ECO:0000256" key="2">
    <source>
        <dbReference type="SAM" id="MobiDB-lite"/>
    </source>
</evidence>
<dbReference type="Gene3D" id="4.10.60.10">
    <property type="entry name" value="Zinc finger, CCHC-type"/>
    <property type="match status" value="1"/>
</dbReference>
<feature type="compositionally biased region" description="Basic residues" evidence="2">
    <location>
        <begin position="42"/>
        <end position="51"/>
    </location>
</feature>
<dbReference type="GO" id="GO:0003676">
    <property type="term" value="F:nucleic acid binding"/>
    <property type="evidence" value="ECO:0007669"/>
    <property type="project" value="InterPro"/>
</dbReference>
<comment type="caution">
    <text evidence="4">The sequence shown here is derived from an EMBL/GenBank/DDBJ whole genome shotgun (WGS) entry which is preliminary data.</text>
</comment>
<dbReference type="PROSITE" id="PS50158">
    <property type="entry name" value="ZF_CCHC"/>
    <property type="match status" value="1"/>
</dbReference>
<keyword evidence="5" id="KW-1185">Reference proteome</keyword>
<name>A0AAW1W704_RUBAR</name>
<evidence type="ECO:0000313" key="4">
    <source>
        <dbReference type="EMBL" id="KAK9920559.1"/>
    </source>
</evidence>
<dbReference type="PANTHER" id="PTHR33325">
    <property type="entry name" value="ZINC FINGER, CCHC-TYPE-RELATED"/>
    <property type="match status" value="1"/>
</dbReference>
<organism evidence="4 5">
    <name type="scientific">Rubus argutus</name>
    <name type="common">Southern blackberry</name>
    <dbReference type="NCBI Taxonomy" id="59490"/>
    <lineage>
        <taxon>Eukaryota</taxon>
        <taxon>Viridiplantae</taxon>
        <taxon>Streptophyta</taxon>
        <taxon>Embryophyta</taxon>
        <taxon>Tracheophyta</taxon>
        <taxon>Spermatophyta</taxon>
        <taxon>Magnoliopsida</taxon>
        <taxon>eudicotyledons</taxon>
        <taxon>Gunneridae</taxon>
        <taxon>Pentapetalae</taxon>
        <taxon>rosids</taxon>
        <taxon>fabids</taxon>
        <taxon>Rosales</taxon>
        <taxon>Rosaceae</taxon>
        <taxon>Rosoideae</taxon>
        <taxon>Rosoideae incertae sedis</taxon>
        <taxon>Rubus</taxon>
    </lineage>
</organism>
<proteinExistence type="predicted"/>
<dbReference type="EMBL" id="JBEDUW010000006">
    <property type="protein sequence ID" value="KAK9920559.1"/>
    <property type="molecule type" value="Genomic_DNA"/>
</dbReference>
<evidence type="ECO:0000259" key="3">
    <source>
        <dbReference type="PROSITE" id="PS50158"/>
    </source>
</evidence>
<dbReference type="GO" id="GO:0008270">
    <property type="term" value="F:zinc ion binding"/>
    <property type="evidence" value="ECO:0007669"/>
    <property type="project" value="UniProtKB-KW"/>
</dbReference>
<evidence type="ECO:0000313" key="5">
    <source>
        <dbReference type="Proteomes" id="UP001457282"/>
    </source>
</evidence>
<accession>A0AAW1W704</accession>
<keyword evidence="1" id="KW-0862">Zinc</keyword>
<dbReference type="AlphaFoldDB" id="A0AAW1W704"/>
<feature type="region of interest" description="Disordered" evidence="2">
    <location>
        <begin position="1"/>
        <end position="94"/>
    </location>
</feature>
<dbReference type="InterPro" id="IPR001878">
    <property type="entry name" value="Znf_CCHC"/>
</dbReference>
<dbReference type="PANTHER" id="PTHR33325:SF11">
    <property type="entry name" value="COLD SHOCK DOMAIN-CONTAINING PROTEIN 4-LIKE"/>
    <property type="match status" value="1"/>
</dbReference>